<reference evidence="2" key="1">
    <citation type="journal article" date="2023" name="Science">
        <title>Genome structures resolve the early diversification of teleost fishes.</title>
        <authorList>
            <person name="Parey E."/>
            <person name="Louis A."/>
            <person name="Montfort J."/>
            <person name="Bouchez O."/>
            <person name="Roques C."/>
            <person name="Iampietro C."/>
            <person name="Lluch J."/>
            <person name="Castinel A."/>
            <person name="Donnadieu C."/>
            <person name="Desvignes T."/>
            <person name="Floi Bucao C."/>
            <person name="Jouanno E."/>
            <person name="Wen M."/>
            <person name="Mejri S."/>
            <person name="Dirks R."/>
            <person name="Jansen H."/>
            <person name="Henkel C."/>
            <person name="Chen W.J."/>
            <person name="Zahm M."/>
            <person name="Cabau C."/>
            <person name="Klopp C."/>
            <person name="Thompson A.W."/>
            <person name="Robinson-Rechavi M."/>
            <person name="Braasch I."/>
            <person name="Lecointre G."/>
            <person name="Bobe J."/>
            <person name="Postlethwait J.H."/>
            <person name="Berthelot C."/>
            <person name="Roest Crollius H."/>
            <person name="Guiguen Y."/>
        </authorList>
    </citation>
    <scope>NUCLEOTIDE SEQUENCE</scope>
    <source>
        <strain evidence="2">WJC10195</strain>
    </source>
</reference>
<organism evidence="2 3">
    <name type="scientific">Synaphobranchus kaupii</name>
    <name type="common">Kaup's arrowtooth eel</name>
    <dbReference type="NCBI Taxonomy" id="118154"/>
    <lineage>
        <taxon>Eukaryota</taxon>
        <taxon>Metazoa</taxon>
        <taxon>Chordata</taxon>
        <taxon>Craniata</taxon>
        <taxon>Vertebrata</taxon>
        <taxon>Euteleostomi</taxon>
        <taxon>Actinopterygii</taxon>
        <taxon>Neopterygii</taxon>
        <taxon>Teleostei</taxon>
        <taxon>Anguilliformes</taxon>
        <taxon>Synaphobranchidae</taxon>
        <taxon>Synaphobranchus</taxon>
    </lineage>
</organism>
<feature type="compositionally biased region" description="Low complexity" evidence="1">
    <location>
        <begin position="17"/>
        <end position="32"/>
    </location>
</feature>
<accession>A0A9Q1FZ74</accession>
<evidence type="ECO:0000313" key="2">
    <source>
        <dbReference type="EMBL" id="KAJ8370415.1"/>
    </source>
</evidence>
<name>A0A9Q1FZ74_SYNKA</name>
<feature type="non-terminal residue" evidence="2">
    <location>
        <position position="1"/>
    </location>
</feature>
<feature type="non-terminal residue" evidence="2">
    <location>
        <position position="67"/>
    </location>
</feature>
<evidence type="ECO:0000313" key="3">
    <source>
        <dbReference type="Proteomes" id="UP001152622"/>
    </source>
</evidence>
<feature type="region of interest" description="Disordered" evidence="1">
    <location>
        <begin position="1"/>
        <end position="32"/>
    </location>
</feature>
<evidence type="ECO:0000256" key="1">
    <source>
        <dbReference type="SAM" id="MobiDB-lite"/>
    </source>
</evidence>
<sequence>ITSGSGRTRRTSRRGRCSSSSTRSTPRPTRCTTCTRSCARARWASAPRWTPSTAQCCSSSSATSTSQ</sequence>
<gene>
    <name evidence="2" type="ORF">SKAU_G00104430</name>
</gene>
<protein>
    <submittedName>
        <fullName evidence="2">Uncharacterized protein</fullName>
    </submittedName>
</protein>
<proteinExistence type="predicted"/>
<dbReference type="EMBL" id="JAINUF010000003">
    <property type="protein sequence ID" value="KAJ8370415.1"/>
    <property type="molecule type" value="Genomic_DNA"/>
</dbReference>
<dbReference type="Proteomes" id="UP001152622">
    <property type="component" value="Chromosome 3"/>
</dbReference>
<keyword evidence="3" id="KW-1185">Reference proteome</keyword>
<feature type="compositionally biased region" description="Basic residues" evidence="1">
    <location>
        <begin position="7"/>
        <end position="16"/>
    </location>
</feature>
<dbReference type="AlphaFoldDB" id="A0A9Q1FZ74"/>
<comment type="caution">
    <text evidence="2">The sequence shown here is derived from an EMBL/GenBank/DDBJ whole genome shotgun (WGS) entry which is preliminary data.</text>
</comment>
<feature type="region of interest" description="Disordered" evidence="1">
    <location>
        <begin position="45"/>
        <end position="67"/>
    </location>
</feature>